<dbReference type="HOGENOM" id="CLU_092722_1_0_0"/>
<keyword evidence="1" id="KW-0732">Signal</keyword>
<feature type="signal peptide" evidence="1">
    <location>
        <begin position="1"/>
        <end position="18"/>
    </location>
</feature>
<dbReference type="Proteomes" id="UP000000845">
    <property type="component" value="Chromosome"/>
</dbReference>
<evidence type="ECO:0000313" key="3">
    <source>
        <dbReference type="Proteomes" id="UP000000845"/>
    </source>
</evidence>
<reference evidence="3" key="1">
    <citation type="submission" date="2009-09" db="EMBL/GenBank/DDBJ databases">
        <title>The complete chromosome of Sebaldella termitidis ATCC 33386.</title>
        <authorList>
            <consortium name="US DOE Joint Genome Institute (JGI-PGF)"/>
            <person name="Lucas S."/>
            <person name="Copeland A."/>
            <person name="Lapidus A."/>
            <person name="Glavina del Rio T."/>
            <person name="Dalin E."/>
            <person name="Tice H."/>
            <person name="Bruce D."/>
            <person name="Goodwin L."/>
            <person name="Pitluck S."/>
            <person name="Kyrpides N."/>
            <person name="Mavromatis K."/>
            <person name="Ivanova N."/>
            <person name="Mikhailova N."/>
            <person name="Sims D."/>
            <person name="Meincke L."/>
            <person name="Brettin T."/>
            <person name="Detter J.C."/>
            <person name="Han C."/>
            <person name="Larimer F."/>
            <person name="Land M."/>
            <person name="Hauser L."/>
            <person name="Markowitz V."/>
            <person name="Cheng J.F."/>
            <person name="Hugenholtz P."/>
            <person name="Woyke T."/>
            <person name="Wu D."/>
            <person name="Eisen J.A."/>
        </authorList>
    </citation>
    <scope>NUCLEOTIDE SEQUENCE [LARGE SCALE GENOMIC DNA]</scope>
    <source>
        <strain evidence="3">ATCC 33386 / NCTC 11300</strain>
    </source>
</reference>
<accession>D1AQA8</accession>
<proteinExistence type="predicted"/>
<sequence>MKKIMLILLAVLGSAVFSDTIEIRNGGYFEGQYHTEEDTLKTKFPAMEVAVEYRKEVINNLEIGGGIAFQYQKRINGNDIDGFNSIPLYATARYAFFESGKFKSYVKADVGYSYNSGNFDDDIYYGAGLGVQYSKITWDIMYKRNNSSHNNSEYYKNKFDYDRLSLSSGFIFDF</sequence>
<gene>
    <name evidence="2" type="ordered locus">Sterm_3328</name>
</gene>
<dbReference type="eggNOG" id="COG3637">
    <property type="taxonomic scope" value="Bacteria"/>
</dbReference>
<evidence type="ECO:0000256" key="1">
    <source>
        <dbReference type="SAM" id="SignalP"/>
    </source>
</evidence>
<name>D1AQA8_SEBTE</name>
<dbReference type="RefSeq" id="WP_012862750.1">
    <property type="nucleotide sequence ID" value="NC_013517.1"/>
</dbReference>
<dbReference type="STRING" id="526218.Sterm_3328"/>
<organism evidence="2 3">
    <name type="scientific">Sebaldella termitidis (strain ATCC 33386 / NCTC 11300)</name>
    <dbReference type="NCBI Taxonomy" id="526218"/>
    <lineage>
        <taxon>Bacteria</taxon>
        <taxon>Fusobacteriati</taxon>
        <taxon>Fusobacteriota</taxon>
        <taxon>Fusobacteriia</taxon>
        <taxon>Fusobacteriales</taxon>
        <taxon>Leptotrichiaceae</taxon>
        <taxon>Sebaldella</taxon>
    </lineage>
</organism>
<dbReference type="SUPFAM" id="SSF56925">
    <property type="entry name" value="OMPA-like"/>
    <property type="match status" value="1"/>
</dbReference>
<dbReference type="KEGG" id="str:Sterm_3328"/>
<evidence type="ECO:0000313" key="2">
    <source>
        <dbReference type="EMBL" id="ACZ10168.1"/>
    </source>
</evidence>
<keyword evidence="3" id="KW-1185">Reference proteome</keyword>
<evidence type="ECO:0008006" key="4">
    <source>
        <dbReference type="Google" id="ProtNLM"/>
    </source>
</evidence>
<dbReference type="InterPro" id="IPR011250">
    <property type="entry name" value="OMP/PagP_B-barrel"/>
</dbReference>
<feature type="chain" id="PRO_5003020391" description="Outer membrane protein beta-barrel domain-containing protein" evidence="1">
    <location>
        <begin position="19"/>
        <end position="174"/>
    </location>
</feature>
<protein>
    <recommendedName>
        <fullName evidence="4">Outer membrane protein beta-barrel domain-containing protein</fullName>
    </recommendedName>
</protein>
<dbReference type="EMBL" id="CP001739">
    <property type="protein sequence ID" value="ACZ10168.1"/>
    <property type="molecule type" value="Genomic_DNA"/>
</dbReference>
<reference evidence="2 3" key="2">
    <citation type="journal article" date="2010" name="Stand. Genomic Sci.">
        <title>Complete genome sequence of Sebaldella termitidis type strain (NCTC 11300).</title>
        <authorList>
            <person name="Harmon-Smith M."/>
            <person name="Celia L."/>
            <person name="Chertkov O."/>
            <person name="Lapidus A."/>
            <person name="Copeland A."/>
            <person name="Glavina Del Rio T."/>
            <person name="Nolan M."/>
            <person name="Lucas S."/>
            <person name="Tice H."/>
            <person name="Cheng J.F."/>
            <person name="Han C."/>
            <person name="Detter J.C."/>
            <person name="Bruce D."/>
            <person name="Goodwin L."/>
            <person name="Pitluck S."/>
            <person name="Pati A."/>
            <person name="Liolios K."/>
            <person name="Ivanova N."/>
            <person name="Mavromatis K."/>
            <person name="Mikhailova N."/>
            <person name="Chen A."/>
            <person name="Palaniappan K."/>
            <person name="Land M."/>
            <person name="Hauser L."/>
            <person name="Chang Y.J."/>
            <person name="Jeffries C.D."/>
            <person name="Brettin T."/>
            <person name="Goker M."/>
            <person name="Beck B."/>
            <person name="Bristow J."/>
            <person name="Eisen J.A."/>
            <person name="Markowitz V."/>
            <person name="Hugenholtz P."/>
            <person name="Kyrpides N.C."/>
            <person name="Klenk H.P."/>
            <person name="Chen F."/>
        </authorList>
    </citation>
    <scope>NUCLEOTIDE SEQUENCE [LARGE SCALE GENOMIC DNA]</scope>
    <source>
        <strain evidence="3">ATCC 33386 / NCTC 11300</strain>
    </source>
</reference>
<dbReference type="AlphaFoldDB" id="D1AQA8"/>